<dbReference type="AlphaFoldDB" id="A0A5A7P789"/>
<dbReference type="GO" id="GO:0000981">
    <property type="term" value="F:DNA-binding transcription factor activity, RNA polymerase II-specific"/>
    <property type="evidence" value="ECO:0007669"/>
    <property type="project" value="TreeGrafter"/>
</dbReference>
<dbReference type="InterPro" id="IPR001005">
    <property type="entry name" value="SANT/Myb"/>
</dbReference>
<comment type="caution">
    <text evidence="5">The sequence shown here is derived from an EMBL/GenBank/DDBJ whole genome shotgun (WGS) entry which is preliminary data.</text>
</comment>
<dbReference type="OrthoDB" id="2143914at2759"/>
<dbReference type="SUPFAM" id="SSF46689">
    <property type="entry name" value="Homeodomain-like"/>
    <property type="match status" value="1"/>
</dbReference>
<dbReference type="GO" id="GO:0000978">
    <property type="term" value="F:RNA polymerase II cis-regulatory region sequence-specific DNA binding"/>
    <property type="evidence" value="ECO:0007669"/>
    <property type="project" value="TreeGrafter"/>
</dbReference>
<dbReference type="InterPro" id="IPR050560">
    <property type="entry name" value="MYB_TF"/>
</dbReference>
<keyword evidence="2" id="KW-0539">Nucleus</keyword>
<dbReference type="PROSITE" id="PS51294">
    <property type="entry name" value="HTH_MYB"/>
    <property type="match status" value="1"/>
</dbReference>
<feature type="domain" description="Myb-like" evidence="3">
    <location>
        <begin position="43"/>
        <end position="89"/>
    </location>
</feature>
<dbReference type="Pfam" id="PF00249">
    <property type="entry name" value="Myb_DNA-binding"/>
    <property type="match status" value="1"/>
</dbReference>
<dbReference type="SMART" id="SM00717">
    <property type="entry name" value="SANT"/>
    <property type="match status" value="1"/>
</dbReference>
<accession>A0A5A7P789</accession>
<evidence type="ECO:0000313" key="6">
    <source>
        <dbReference type="Proteomes" id="UP000325081"/>
    </source>
</evidence>
<evidence type="ECO:0000256" key="1">
    <source>
        <dbReference type="ARBA" id="ARBA00004123"/>
    </source>
</evidence>
<comment type="subcellular location">
    <subcellularLocation>
        <location evidence="1">Nucleus</location>
    </subcellularLocation>
</comment>
<dbReference type="PROSITE" id="PS50090">
    <property type="entry name" value="MYB_LIKE"/>
    <property type="match status" value="1"/>
</dbReference>
<proteinExistence type="predicted"/>
<evidence type="ECO:0000256" key="2">
    <source>
        <dbReference type="ARBA" id="ARBA00023242"/>
    </source>
</evidence>
<feature type="domain" description="HTH myb-type" evidence="4">
    <location>
        <begin position="39"/>
        <end position="93"/>
    </location>
</feature>
<protein>
    <submittedName>
        <fullName evidence="5">Myb domain protein 118</fullName>
    </submittedName>
</protein>
<dbReference type="InterPro" id="IPR009057">
    <property type="entry name" value="Homeodomain-like_sf"/>
</dbReference>
<evidence type="ECO:0000259" key="4">
    <source>
        <dbReference type="PROSITE" id="PS51294"/>
    </source>
</evidence>
<dbReference type="PANTHER" id="PTHR45614:SF285">
    <property type="entry name" value="TRANSCRIPTION FACTOR MYB98"/>
    <property type="match status" value="1"/>
</dbReference>
<organism evidence="5 6">
    <name type="scientific">Striga asiatica</name>
    <name type="common">Asiatic witchweed</name>
    <name type="synonym">Buchnera asiatica</name>
    <dbReference type="NCBI Taxonomy" id="4170"/>
    <lineage>
        <taxon>Eukaryota</taxon>
        <taxon>Viridiplantae</taxon>
        <taxon>Streptophyta</taxon>
        <taxon>Embryophyta</taxon>
        <taxon>Tracheophyta</taxon>
        <taxon>Spermatophyta</taxon>
        <taxon>Magnoliopsida</taxon>
        <taxon>eudicotyledons</taxon>
        <taxon>Gunneridae</taxon>
        <taxon>Pentapetalae</taxon>
        <taxon>asterids</taxon>
        <taxon>lamiids</taxon>
        <taxon>Lamiales</taxon>
        <taxon>Orobanchaceae</taxon>
        <taxon>Buchnereae</taxon>
        <taxon>Striga</taxon>
    </lineage>
</organism>
<name>A0A5A7P789_STRAF</name>
<dbReference type="InterPro" id="IPR017930">
    <property type="entry name" value="Myb_dom"/>
</dbReference>
<dbReference type="CDD" id="cd00167">
    <property type="entry name" value="SANT"/>
    <property type="match status" value="1"/>
</dbReference>
<dbReference type="PANTHER" id="PTHR45614">
    <property type="entry name" value="MYB PROTEIN-RELATED"/>
    <property type="match status" value="1"/>
</dbReference>
<reference evidence="6" key="1">
    <citation type="journal article" date="2019" name="Curr. Biol.">
        <title>Genome Sequence of Striga asiatica Provides Insight into the Evolution of Plant Parasitism.</title>
        <authorList>
            <person name="Yoshida S."/>
            <person name="Kim S."/>
            <person name="Wafula E.K."/>
            <person name="Tanskanen J."/>
            <person name="Kim Y.M."/>
            <person name="Honaas L."/>
            <person name="Yang Z."/>
            <person name="Spallek T."/>
            <person name="Conn C.E."/>
            <person name="Ichihashi Y."/>
            <person name="Cheong K."/>
            <person name="Cui S."/>
            <person name="Der J.P."/>
            <person name="Gundlach H."/>
            <person name="Jiao Y."/>
            <person name="Hori C."/>
            <person name="Ishida J.K."/>
            <person name="Kasahara H."/>
            <person name="Kiba T."/>
            <person name="Kim M.S."/>
            <person name="Koo N."/>
            <person name="Laohavisit A."/>
            <person name="Lee Y.H."/>
            <person name="Lumba S."/>
            <person name="McCourt P."/>
            <person name="Mortimer J.C."/>
            <person name="Mutuku J.M."/>
            <person name="Nomura T."/>
            <person name="Sasaki-Sekimoto Y."/>
            <person name="Seto Y."/>
            <person name="Wang Y."/>
            <person name="Wakatake T."/>
            <person name="Sakakibara H."/>
            <person name="Demura T."/>
            <person name="Yamaguchi S."/>
            <person name="Yoneyama K."/>
            <person name="Manabe R.I."/>
            <person name="Nelson D.C."/>
            <person name="Schulman A.H."/>
            <person name="Timko M.P."/>
            <person name="dePamphilis C.W."/>
            <person name="Choi D."/>
            <person name="Shirasu K."/>
        </authorList>
    </citation>
    <scope>NUCLEOTIDE SEQUENCE [LARGE SCALE GENOMIC DNA]</scope>
    <source>
        <strain evidence="6">cv. UVA1</strain>
    </source>
</reference>
<dbReference type="EMBL" id="BKCP01002669">
    <property type="protein sequence ID" value="GER28541.1"/>
    <property type="molecule type" value="Genomic_DNA"/>
</dbReference>
<sequence>MLSSVGRAKLENCRLLKCALWDISTNRLKASGPLTRTDISFIQKDLWTEEEDIILTEIHGQVENKCAEIAKSLPGRTESSVKNHWNTTKRSRPTSIKDLMTIELTSAYWFGLFEVFAHGTSVSLAEMHTEMRLHRLMFVDRDYERRVVARPGSGPSVYVRNHLEKHYSVLNIQC</sequence>
<dbReference type="GO" id="GO:0005634">
    <property type="term" value="C:nucleus"/>
    <property type="evidence" value="ECO:0007669"/>
    <property type="project" value="UniProtKB-SubCell"/>
</dbReference>
<evidence type="ECO:0000259" key="3">
    <source>
        <dbReference type="PROSITE" id="PS50090"/>
    </source>
</evidence>
<gene>
    <name evidence="5" type="ORF">STAS_04342</name>
</gene>
<evidence type="ECO:0000313" key="5">
    <source>
        <dbReference type="EMBL" id="GER28541.1"/>
    </source>
</evidence>
<dbReference type="Gene3D" id="1.10.10.60">
    <property type="entry name" value="Homeodomain-like"/>
    <property type="match status" value="1"/>
</dbReference>
<keyword evidence="6" id="KW-1185">Reference proteome</keyword>
<dbReference type="Proteomes" id="UP000325081">
    <property type="component" value="Unassembled WGS sequence"/>
</dbReference>